<reference evidence="1 3" key="1">
    <citation type="journal article" date="2012" name="Nature">
        <title>Algal genomes reveal evolutionary mosaicism and the fate of nucleomorphs.</title>
        <authorList>
            <consortium name="DOE Joint Genome Institute"/>
            <person name="Curtis B.A."/>
            <person name="Tanifuji G."/>
            <person name="Burki F."/>
            <person name="Gruber A."/>
            <person name="Irimia M."/>
            <person name="Maruyama S."/>
            <person name="Arias M.C."/>
            <person name="Ball S.G."/>
            <person name="Gile G.H."/>
            <person name="Hirakawa Y."/>
            <person name="Hopkins J.F."/>
            <person name="Kuo A."/>
            <person name="Rensing S.A."/>
            <person name="Schmutz J."/>
            <person name="Symeonidi A."/>
            <person name="Elias M."/>
            <person name="Eveleigh R.J."/>
            <person name="Herman E.K."/>
            <person name="Klute M.J."/>
            <person name="Nakayama T."/>
            <person name="Obornik M."/>
            <person name="Reyes-Prieto A."/>
            <person name="Armbrust E.V."/>
            <person name="Aves S.J."/>
            <person name="Beiko R.G."/>
            <person name="Coutinho P."/>
            <person name="Dacks J.B."/>
            <person name="Durnford D.G."/>
            <person name="Fast N.M."/>
            <person name="Green B.R."/>
            <person name="Grisdale C.J."/>
            <person name="Hempel F."/>
            <person name="Henrissat B."/>
            <person name="Hoppner M.P."/>
            <person name="Ishida K."/>
            <person name="Kim E."/>
            <person name="Koreny L."/>
            <person name="Kroth P.G."/>
            <person name="Liu Y."/>
            <person name="Malik S.B."/>
            <person name="Maier U.G."/>
            <person name="McRose D."/>
            <person name="Mock T."/>
            <person name="Neilson J.A."/>
            <person name="Onodera N.T."/>
            <person name="Poole A.M."/>
            <person name="Pritham E.J."/>
            <person name="Richards T.A."/>
            <person name="Rocap G."/>
            <person name="Roy S.W."/>
            <person name="Sarai C."/>
            <person name="Schaack S."/>
            <person name="Shirato S."/>
            <person name="Slamovits C.H."/>
            <person name="Spencer D.F."/>
            <person name="Suzuki S."/>
            <person name="Worden A.Z."/>
            <person name="Zauner S."/>
            <person name="Barry K."/>
            <person name="Bell C."/>
            <person name="Bharti A.K."/>
            <person name="Crow J.A."/>
            <person name="Grimwood J."/>
            <person name="Kramer R."/>
            <person name="Lindquist E."/>
            <person name="Lucas S."/>
            <person name="Salamov A."/>
            <person name="McFadden G.I."/>
            <person name="Lane C.E."/>
            <person name="Keeling P.J."/>
            <person name="Gray M.W."/>
            <person name="Grigoriev I.V."/>
            <person name="Archibald J.M."/>
        </authorList>
    </citation>
    <scope>NUCLEOTIDE SEQUENCE</scope>
    <source>
        <strain evidence="1 3">CCMP2712</strain>
    </source>
</reference>
<dbReference type="PaxDb" id="55529-EKX52544"/>
<dbReference type="InterPro" id="IPR015943">
    <property type="entry name" value="WD40/YVTN_repeat-like_dom_sf"/>
</dbReference>
<sequence length="153" mass="16859">MLLCKYRGGKVTGEVNKGETSMSTQISATISHDFSLLASGSEDGNLCVWTRYPSPSGRLLGYRKDRNNQPHVLKFCKNASSDKFKFPSAAAFLPVEAVPRGGDRERSRTKFRYLAVGMSTGEVHVVRVEEEVKLSALQQNIVMEGDSPSQLSM</sequence>
<dbReference type="EnsemblProtists" id="EKX52544">
    <property type="protein sequence ID" value="EKX52544"/>
    <property type="gene ID" value="GUITHDRAFT_150581"/>
</dbReference>
<dbReference type="InterPro" id="IPR036322">
    <property type="entry name" value="WD40_repeat_dom_sf"/>
</dbReference>
<dbReference type="GeneID" id="17309254"/>
<evidence type="ECO:0000313" key="3">
    <source>
        <dbReference type="Proteomes" id="UP000011087"/>
    </source>
</evidence>
<reference evidence="2" key="3">
    <citation type="submission" date="2015-06" db="UniProtKB">
        <authorList>
            <consortium name="EnsemblProtists"/>
        </authorList>
    </citation>
    <scope>IDENTIFICATION</scope>
</reference>
<dbReference type="SUPFAM" id="SSF50978">
    <property type="entry name" value="WD40 repeat-like"/>
    <property type="match status" value="1"/>
</dbReference>
<dbReference type="AlphaFoldDB" id="L1JW30"/>
<dbReference type="RefSeq" id="XP_005839524.1">
    <property type="nucleotide sequence ID" value="XM_005839467.1"/>
</dbReference>
<keyword evidence="3" id="KW-1185">Reference proteome</keyword>
<evidence type="ECO:0000313" key="2">
    <source>
        <dbReference type="EnsemblProtists" id="EKX52544"/>
    </source>
</evidence>
<gene>
    <name evidence="1" type="ORF">GUITHDRAFT_150581</name>
</gene>
<dbReference type="HOGENOM" id="CLU_1716743_0_0_1"/>
<dbReference type="EMBL" id="JH992972">
    <property type="protein sequence ID" value="EKX52544.1"/>
    <property type="molecule type" value="Genomic_DNA"/>
</dbReference>
<organism evidence="1">
    <name type="scientific">Guillardia theta (strain CCMP2712)</name>
    <name type="common">Cryptophyte</name>
    <dbReference type="NCBI Taxonomy" id="905079"/>
    <lineage>
        <taxon>Eukaryota</taxon>
        <taxon>Cryptophyceae</taxon>
        <taxon>Pyrenomonadales</taxon>
        <taxon>Geminigeraceae</taxon>
        <taxon>Guillardia</taxon>
    </lineage>
</organism>
<name>L1JW30_GUITC</name>
<reference evidence="3" key="2">
    <citation type="submission" date="2012-11" db="EMBL/GenBank/DDBJ databases">
        <authorList>
            <person name="Kuo A."/>
            <person name="Curtis B.A."/>
            <person name="Tanifuji G."/>
            <person name="Burki F."/>
            <person name="Gruber A."/>
            <person name="Irimia M."/>
            <person name="Maruyama S."/>
            <person name="Arias M.C."/>
            <person name="Ball S.G."/>
            <person name="Gile G.H."/>
            <person name="Hirakawa Y."/>
            <person name="Hopkins J.F."/>
            <person name="Rensing S.A."/>
            <person name="Schmutz J."/>
            <person name="Symeonidi A."/>
            <person name="Elias M."/>
            <person name="Eveleigh R.J."/>
            <person name="Herman E.K."/>
            <person name="Klute M.J."/>
            <person name="Nakayama T."/>
            <person name="Obornik M."/>
            <person name="Reyes-Prieto A."/>
            <person name="Armbrust E.V."/>
            <person name="Aves S.J."/>
            <person name="Beiko R.G."/>
            <person name="Coutinho P."/>
            <person name="Dacks J.B."/>
            <person name="Durnford D.G."/>
            <person name="Fast N.M."/>
            <person name="Green B.R."/>
            <person name="Grisdale C."/>
            <person name="Hempe F."/>
            <person name="Henrissat B."/>
            <person name="Hoppner M.P."/>
            <person name="Ishida K.-I."/>
            <person name="Kim E."/>
            <person name="Koreny L."/>
            <person name="Kroth P.G."/>
            <person name="Liu Y."/>
            <person name="Malik S.-B."/>
            <person name="Maier U.G."/>
            <person name="McRose D."/>
            <person name="Mock T."/>
            <person name="Neilson J.A."/>
            <person name="Onodera N.T."/>
            <person name="Poole A.M."/>
            <person name="Pritham E.J."/>
            <person name="Richards T.A."/>
            <person name="Rocap G."/>
            <person name="Roy S.W."/>
            <person name="Sarai C."/>
            <person name="Schaack S."/>
            <person name="Shirato S."/>
            <person name="Slamovits C.H."/>
            <person name="Spencer D.F."/>
            <person name="Suzuki S."/>
            <person name="Worden A.Z."/>
            <person name="Zauner S."/>
            <person name="Barry K."/>
            <person name="Bell C."/>
            <person name="Bharti A.K."/>
            <person name="Crow J.A."/>
            <person name="Grimwood J."/>
            <person name="Kramer R."/>
            <person name="Lindquist E."/>
            <person name="Lucas S."/>
            <person name="Salamov A."/>
            <person name="McFadden G.I."/>
            <person name="Lane C.E."/>
            <person name="Keeling P.J."/>
            <person name="Gray M.W."/>
            <person name="Grigoriev I.V."/>
            <person name="Archibald J.M."/>
        </authorList>
    </citation>
    <scope>NUCLEOTIDE SEQUENCE</scope>
    <source>
        <strain evidence="3">CCMP2712</strain>
    </source>
</reference>
<protein>
    <submittedName>
        <fullName evidence="1 2">Uncharacterized protein</fullName>
    </submittedName>
</protein>
<dbReference type="KEGG" id="gtt:GUITHDRAFT_150581"/>
<dbReference type="Gene3D" id="2.130.10.10">
    <property type="entry name" value="YVTN repeat-like/Quinoprotein amine dehydrogenase"/>
    <property type="match status" value="1"/>
</dbReference>
<accession>L1JW30</accession>
<evidence type="ECO:0000313" key="1">
    <source>
        <dbReference type="EMBL" id="EKX52544.1"/>
    </source>
</evidence>
<proteinExistence type="predicted"/>
<dbReference type="Proteomes" id="UP000011087">
    <property type="component" value="Unassembled WGS sequence"/>
</dbReference>